<feature type="transmembrane region" description="Helical" evidence="11">
    <location>
        <begin position="703"/>
        <end position="721"/>
    </location>
</feature>
<keyword evidence="15" id="KW-1185">Reference proteome</keyword>
<dbReference type="Pfam" id="PF07238">
    <property type="entry name" value="PilZ"/>
    <property type="match status" value="1"/>
</dbReference>
<keyword evidence="3 11" id="KW-0997">Cell inner membrane</keyword>
<dbReference type="EC" id="2.4.1.12" evidence="11"/>
<comment type="caution">
    <text evidence="14">The sequence shown here is derived from an EMBL/GenBank/DDBJ whole genome shotgun (WGS) entry which is preliminary data.</text>
</comment>
<name>A0ABQ3H1T4_9NEIS</name>
<dbReference type="InterPro" id="IPR029044">
    <property type="entry name" value="Nucleotide-diphossugar_trans"/>
</dbReference>
<dbReference type="CDD" id="cd06421">
    <property type="entry name" value="CESA_CelA_like"/>
    <property type="match status" value="1"/>
</dbReference>
<evidence type="ECO:0000256" key="8">
    <source>
        <dbReference type="ARBA" id="ARBA00022989"/>
    </source>
</evidence>
<proteinExistence type="predicted"/>
<dbReference type="Gene3D" id="3.90.550.10">
    <property type="entry name" value="Spore Coat Polysaccharide Biosynthesis Protein SpsA, Chain A"/>
    <property type="match status" value="1"/>
</dbReference>
<evidence type="ECO:0000256" key="6">
    <source>
        <dbReference type="ARBA" id="ARBA00022692"/>
    </source>
</evidence>
<comment type="pathway">
    <text evidence="11">Glycan metabolism; bacterial cellulose biosynthesis.</text>
</comment>
<organism evidence="14 15">
    <name type="scientific">Jeongeupia chitinilytica</name>
    <dbReference type="NCBI Taxonomy" id="1041641"/>
    <lineage>
        <taxon>Bacteria</taxon>
        <taxon>Pseudomonadati</taxon>
        <taxon>Pseudomonadota</taxon>
        <taxon>Betaproteobacteria</taxon>
        <taxon>Neisseriales</taxon>
        <taxon>Chitinibacteraceae</taxon>
        <taxon>Jeongeupia</taxon>
    </lineage>
</organism>
<feature type="domain" description="PilZ" evidence="12">
    <location>
        <begin position="580"/>
        <end position="685"/>
    </location>
</feature>
<dbReference type="EMBL" id="BMYO01000006">
    <property type="protein sequence ID" value="GHD64346.1"/>
    <property type="molecule type" value="Genomic_DNA"/>
</dbReference>
<evidence type="ECO:0000256" key="1">
    <source>
        <dbReference type="ARBA" id="ARBA00004429"/>
    </source>
</evidence>
<keyword evidence="4 11" id="KW-0328">Glycosyltransferase</keyword>
<dbReference type="InterPro" id="IPR001173">
    <property type="entry name" value="Glyco_trans_2-like"/>
</dbReference>
<dbReference type="SUPFAM" id="SSF53448">
    <property type="entry name" value="Nucleotide-diphospho-sugar transferases"/>
    <property type="match status" value="1"/>
</dbReference>
<keyword evidence="11" id="KW-0973">c-di-GMP</keyword>
<feature type="transmembrane region" description="Helical" evidence="11">
    <location>
        <begin position="526"/>
        <end position="545"/>
    </location>
</feature>
<feature type="transmembrane region" description="Helical" evidence="11">
    <location>
        <begin position="45"/>
        <end position="62"/>
    </location>
</feature>
<evidence type="ECO:0000259" key="13">
    <source>
        <dbReference type="Pfam" id="PF13632"/>
    </source>
</evidence>
<keyword evidence="7 11" id="KW-0135">Cellulose biosynthesis</keyword>
<keyword evidence="5 11" id="KW-0808">Transferase</keyword>
<dbReference type="PRINTS" id="PR01439">
    <property type="entry name" value="CELLSNTHASEA"/>
</dbReference>
<dbReference type="NCBIfam" id="TIGR03030">
    <property type="entry name" value="CelA"/>
    <property type="match status" value="1"/>
</dbReference>
<evidence type="ECO:0000313" key="14">
    <source>
        <dbReference type="EMBL" id="GHD64346.1"/>
    </source>
</evidence>
<dbReference type="SUPFAM" id="SSF141371">
    <property type="entry name" value="PilZ domain-like"/>
    <property type="match status" value="1"/>
</dbReference>
<feature type="transmembrane region" description="Helical" evidence="11">
    <location>
        <begin position="557"/>
        <end position="576"/>
    </location>
</feature>
<comment type="subcellular location">
    <subcellularLocation>
        <location evidence="1">Cell inner membrane</location>
        <topology evidence="1">Multi-pass membrane protein</topology>
    </subcellularLocation>
</comment>
<feature type="transmembrane region" description="Helical" evidence="11">
    <location>
        <begin position="69"/>
        <end position="85"/>
    </location>
</feature>
<comment type="catalytic activity">
    <reaction evidence="10 11">
        <text>[(1-&gt;4)-beta-D-glucosyl](n) + UDP-alpha-D-glucose = [(1-&gt;4)-beta-D-glucosyl](n+1) + UDP + H(+)</text>
        <dbReference type="Rhea" id="RHEA:19929"/>
        <dbReference type="Rhea" id="RHEA-COMP:10033"/>
        <dbReference type="Rhea" id="RHEA-COMP:10034"/>
        <dbReference type="ChEBI" id="CHEBI:15378"/>
        <dbReference type="ChEBI" id="CHEBI:18246"/>
        <dbReference type="ChEBI" id="CHEBI:58223"/>
        <dbReference type="ChEBI" id="CHEBI:58885"/>
        <dbReference type="EC" id="2.4.1.12"/>
    </reaction>
</comment>
<evidence type="ECO:0000256" key="7">
    <source>
        <dbReference type="ARBA" id="ARBA00022916"/>
    </source>
</evidence>
<dbReference type="InterPro" id="IPR003919">
    <property type="entry name" value="Cell_synth_A"/>
</dbReference>
<dbReference type="InterPro" id="IPR009875">
    <property type="entry name" value="PilZ_domain"/>
</dbReference>
<evidence type="ECO:0000313" key="15">
    <source>
        <dbReference type="Proteomes" id="UP000604737"/>
    </source>
</evidence>
<dbReference type="PANTHER" id="PTHR43867">
    <property type="entry name" value="CELLULOSE SYNTHASE CATALYTIC SUBUNIT A [UDP-FORMING]"/>
    <property type="match status" value="1"/>
</dbReference>
<reference evidence="15" key="1">
    <citation type="journal article" date="2019" name="Int. J. Syst. Evol. Microbiol.">
        <title>The Global Catalogue of Microorganisms (GCM) 10K type strain sequencing project: providing services to taxonomists for standard genome sequencing and annotation.</title>
        <authorList>
            <consortium name="The Broad Institute Genomics Platform"/>
            <consortium name="The Broad Institute Genome Sequencing Center for Infectious Disease"/>
            <person name="Wu L."/>
            <person name="Ma J."/>
        </authorList>
    </citation>
    <scope>NUCLEOTIDE SEQUENCE [LARGE SCALE GENOMIC DNA]</scope>
    <source>
        <strain evidence="15">KCTC 23701</strain>
    </source>
</reference>
<evidence type="ECO:0000256" key="3">
    <source>
        <dbReference type="ARBA" id="ARBA00022519"/>
    </source>
</evidence>
<feature type="transmembrane region" description="Helical" evidence="11">
    <location>
        <begin position="450"/>
        <end position="469"/>
    </location>
</feature>
<evidence type="ECO:0000256" key="9">
    <source>
        <dbReference type="ARBA" id="ARBA00023136"/>
    </source>
</evidence>
<keyword evidence="6 11" id="KW-0812">Transmembrane</keyword>
<keyword evidence="9 11" id="KW-0472">Membrane</keyword>
<feature type="transmembrane region" description="Helical" evidence="11">
    <location>
        <begin position="417"/>
        <end position="438"/>
    </location>
</feature>
<gene>
    <name evidence="14" type="primary">bcsA</name>
    <name evidence="14" type="ORF">GCM10007350_23370</name>
</gene>
<dbReference type="Proteomes" id="UP000604737">
    <property type="component" value="Unassembled WGS sequence"/>
</dbReference>
<evidence type="ECO:0000256" key="5">
    <source>
        <dbReference type="ARBA" id="ARBA00022679"/>
    </source>
</evidence>
<protein>
    <recommendedName>
        <fullName evidence="11">Cellulose synthase catalytic subunit [UDP-forming]</fullName>
        <ecNumber evidence="11">2.4.1.12</ecNumber>
    </recommendedName>
</protein>
<evidence type="ECO:0000256" key="4">
    <source>
        <dbReference type="ARBA" id="ARBA00022676"/>
    </source>
</evidence>
<keyword evidence="2 11" id="KW-1003">Cell membrane</keyword>
<evidence type="ECO:0000259" key="12">
    <source>
        <dbReference type="Pfam" id="PF07238"/>
    </source>
</evidence>
<accession>A0ABQ3H1T4</accession>
<dbReference type="PANTHER" id="PTHR43867:SF2">
    <property type="entry name" value="CELLULOSE SYNTHASE CATALYTIC SUBUNIT A [UDP-FORMING]"/>
    <property type="match status" value="1"/>
</dbReference>
<feature type="transmembrane region" description="Helical" evidence="11">
    <location>
        <begin position="105"/>
        <end position="124"/>
    </location>
</feature>
<dbReference type="Gene3D" id="2.40.10.220">
    <property type="entry name" value="predicted glycosyltransferase like domains"/>
    <property type="match status" value="1"/>
</dbReference>
<keyword evidence="8 11" id="KW-1133">Transmembrane helix</keyword>
<feature type="domain" description="Glycosyltransferase 2-like" evidence="13">
    <location>
        <begin position="243"/>
        <end position="442"/>
    </location>
</feature>
<evidence type="ECO:0000256" key="10">
    <source>
        <dbReference type="ARBA" id="ARBA00048682"/>
    </source>
</evidence>
<comment type="function">
    <text evidence="11">Catalytic subunit of cellulose synthase. It polymerizes uridine 5'-diphosphate glucose to cellulose.</text>
</comment>
<sequence length="760" mass="85624">MKILTNRIHSLLDPLGNRGLLWVWAGLCALGGVLVAANVDARAQLWLAVAIVVLLLGLRRLGHPERYRAFFLFLAAFLTLRYVYWRTTNTLVLDGVLDTTMALLLYIAELYGIVVALLGIFVNIRPLKRKPVPLPDDPALLPTVDVYIPTYNESPELLEVTIRAAMNIRYPAARLRVYLLDDGGTVQKRGQADEAKALDAIARHKWLRKLCQRHGAHYISRARNEHAKAGNINAALKESHGELIVILDADHVPTVDFLEQTVGFFLRDEKLFLVQTPHFFINPDPIEKNLRIFGRIPSENEMFYSVIQHGLDFWNSAFFCGSAAVLRRRCLEEVGGIAGTSITEDAETALDLHARGYKSVYLGTPLISGLQPETFTGFITQRVRWAQGMVQIFLLKNPLRVPGLKLWQRLCYFSSSFFWFFGYARLMFLLAPLAFLLFGLHIYNATLGDFLAYALPHVIGVMLVSDYLFGKVRWAFVSELYELLQSMFSLPAIFKVFRNPRAPTFQVTPKGEHLDEDFISQLSMPFYLVYLAVLVGMGVGIWRFIHDPLERDIVLVTLAWNTLNLLLLNAAIGALFERRQRRANPRMPADLDAELILFGCGAHLPCRVDDLSASGARLLVPSALLPADFGGDRAVIAIYNPALKRYTHLSARIHNARPLDARLHTLSIEFADVAVAQVADVVALVHGDSQRWQDYRRQRARKIGILASLGLLTQLGVRYAFSHYISILQTAGTALWRRLNPIGGAIRRQGQRIWQWAWAG</sequence>
<evidence type="ECO:0000256" key="11">
    <source>
        <dbReference type="RuleBase" id="RU365020"/>
    </source>
</evidence>
<comment type="cofactor">
    <cofactor evidence="11">
        <name>Mg(2+)</name>
        <dbReference type="ChEBI" id="CHEBI:18420"/>
    </cofactor>
</comment>
<dbReference type="Pfam" id="PF13632">
    <property type="entry name" value="Glyco_trans_2_3"/>
    <property type="match status" value="1"/>
</dbReference>
<feature type="transmembrane region" description="Helical" evidence="11">
    <location>
        <begin position="20"/>
        <end position="39"/>
    </location>
</feature>
<evidence type="ECO:0000256" key="2">
    <source>
        <dbReference type="ARBA" id="ARBA00022475"/>
    </source>
</evidence>
<dbReference type="InterPro" id="IPR050321">
    <property type="entry name" value="Glycosyltr_2/OpgH_subfam"/>
</dbReference>
<dbReference type="RefSeq" id="WP_189461016.1">
    <property type="nucleotide sequence ID" value="NZ_BMYO01000006.1"/>
</dbReference>